<protein>
    <recommendedName>
        <fullName evidence="3">RING-type domain-containing protein</fullName>
    </recommendedName>
</protein>
<gene>
    <name evidence="1" type="ORF">RCL2_002060000</name>
</gene>
<accession>A0A8H3LX07</accession>
<dbReference type="Proteomes" id="UP000615446">
    <property type="component" value="Unassembled WGS sequence"/>
</dbReference>
<dbReference type="AlphaFoldDB" id="A0A8H3LX07"/>
<name>A0A8H3LX07_9GLOM</name>
<evidence type="ECO:0000313" key="1">
    <source>
        <dbReference type="EMBL" id="GES93850.1"/>
    </source>
</evidence>
<evidence type="ECO:0008006" key="3">
    <source>
        <dbReference type="Google" id="ProtNLM"/>
    </source>
</evidence>
<proteinExistence type="predicted"/>
<reference evidence="1" key="1">
    <citation type="submission" date="2019-10" db="EMBL/GenBank/DDBJ databases">
        <title>Conservation and host-specific expression of non-tandemly repeated heterogenous ribosome RNA gene in arbuscular mycorrhizal fungi.</title>
        <authorList>
            <person name="Maeda T."/>
            <person name="Kobayashi Y."/>
            <person name="Nakagawa T."/>
            <person name="Ezawa T."/>
            <person name="Yamaguchi K."/>
            <person name="Bino T."/>
            <person name="Nishimoto Y."/>
            <person name="Shigenobu S."/>
            <person name="Kawaguchi M."/>
        </authorList>
    </citation>
    <scope>NUCLEOTIDE SEQUENCE</scope>
    <source>
        <strain evidence="1">HR1</strain>
    </source>
</reference>
<sequence length="378" mass="43887">MEFLTIHDYDGRIQNQQELRSMKNSKLVDFILHSLHNTIDYIESANILFATFEKIEQNYLNNFVIPTICDWLGQINLRRAIILRLNEKENSGIPFQILSLIPMIGPLHVSLNNLLDNSLPLTLEIYAKLFRCGFYKGYLKGIHPIIEILKNNLPIFNDYFVENFHSSLRYQTAESNTEKQIIQKAKIIDIERNDEEFKSVFVNTKSTKISKVKLISLEKKVSLILLLSLFNEIYYNIGKTKNNNNKTFELPSFNNKIVDIKVLPLAWSTSNLPDEEKICDAENCNITNSSSNIILICGHNYHKECLSFLNEKCEYCFNYLSKSIKTNIIGLNKRLFKSLNDDEIAEITKDNNDLDDDYEDENVEILLGKTEENIDNQY</sequence>
<comment type="caution">
    <text evidence="1">The sequence shown here is derived from an EMBL/GenBank/DDBJ whole genome shotgun (WGS) entry which is preliminary data.</text>
</comment>
<organism evidence="1 2">
    <name type="scientific">Rhizophagus clarus</name>
    <dbReference type="NCBI Taxonomy" id="94130"/>
    <lineage>
        <taxon>Eukaryota</taxon>
        <taxon>Fungi</taxon>
        <taxon>Fungi incertae sedis</taxon>
        <taxon>Mucoromycota</taxon>
        <taxon>Glomeromycotina</taxon>
        <taxon>Glomeromycetes</taxon>
        <taxon>Glomerales</taxon>
        <taxon>Glomeraceae</taxon>
        <taxon>Rhizophagus</taxon>
    </lineage>
</organism>
<evidence type="ECO:0000313" key="2">
    <source>
        <dbReference type="Proteomes" id="UP000615446"/>
    </source>
</evidence>
<dbReference type="EMBL" id="BLAL01000229">
    <property type="protein sequence ID" value="GES93850.1"/>
    <property type="molecule type" value="Genomic_DNA"/>
</dbReference>